<dbReference type="Proteomes" id="UP000320244">
    <property type="component" value="Unassembled WGS sequence"/>
</dbReference>
<feature type="transmembrane region" description="Helical" evidence="1">
    <location>
        <begin position="226"/>
        <end position="245"/>
    </location>
</feature>
<feature type="domain" description="HD-GYP" evidence="3">
    <location>
        <begin position="250"/>
        <end position="445"/>
    </location>
</feature>
<dbReference type="PROSITE" id="PS51831">
    <property type="entry name" value="HD"/>
    <property type="match status" value="1"/>
</dbReference>
<dbReference type="InterPro" id="IPR037522">
    <property type="entry name" value="HD_GYP_dom"/>
</dbReference>
<dbReference type="PANTHER" id="PTHR45228:SF4">
    <property type="entry name" value="LIPOPROTEIN"/>
    <property type="match status" value="1"/>
</dbReference>
<reference evidence="4 5" key="1">
    <citation type="submission" date="2019-05" db="EMBL/GenBank/DDBJ databases">
        <authorList>
            <person name="Lee S.D."/>
        </authorList>
    </citation>
    <scope>NUCLEOTIDE SEQUENCE [LARGE SCALE GENOMIC DNA]</scope>
    <source>
        <strain evidence="4 5">C5-26</strain>
    </source>
</reference>
<sequence length="474" mass="50504">MPDELQRRHTSWGDRFGHPTRFFDGAWAYVVTLAVALGALLAALLLQDPRLPSWQIVGPLAVLAVLGEWNRLVVRHGSTNVSLTSVMLAASVALAGPLGAAIVGAAAHGLVPVRRAPVARAFNTVMTGLLGLAGGLVYVGCGGRVLAHHQLDELGLFLHCLLPLVVSTVAIFLLNVLCVGGMLSITTGASLGQSLRSMISLVWLSYLWYGLVGFLFAVLWGPARLGVVSVLVMVAPLLLAQSSLAQRNAEREVHQRTIESLIAAVEARDPIMHGHSARVAAAAGVIGDELRLSPRRAEALQFAALLHDIGLVGPRPRSAAGQHHLSTAERQRIRQHPDRGVEMLREIDFLAESVAAIRHHHERWDGHGFPSGLAGDEIPLLARIIAVADAYCALITPRLDRDTMSQQATLTAIRARAGGQFDPACVDALVAGQQRVQRVTQDLLGTADAPIVAGLDHDLPEISDQMAFGSAARA</sequence>
<gene>
    <name evidence="4" type="ORF">FGL98_14120</name>
</gene>
<keyword evidence="5" id="KW-1185">Reference proteome</keyword>
<accession>A0A563DYA5</accession>
<dbReference type="SUPFAM" id="SSF109604">
    <property type="entry name" value="HD-domain/PDEase-like"/>
    <property type="match status" value="1"/>
</dbReference>
<feature type="transmembrane region" description="Helical" evidence="1">
    <location>
        <begin position="198"/>
        <end position="220"/>
    </location>
</feature>
<comment type="caution">
    <text evidence="4">The sequence shown here is derived from an EMBL/GenBank/DDBJ whole genome shotgun (WGS) entry which is preliminary data.</text>
</comment>
<dbReference type="InterPro" id="IPR006675">
    <property type="entry name" value="HDIG_dom"/>
</dbReference>
<dbReference type="Pfam" id="PF13487">
    <property type="entry name" value="HD_5"/>
    <property type="match status" value="1"/>
</dbReference>
<evidence type="ECO:0000313" key="5">
    <source>
        <dbReference type="Proteomes" id="UP000320244"/>
    </source>
</evidence>
<dbReference type="PROSITE" id="PS51832">
    <property type="entry name" value="HD_GYP"/>
    <property type="match status" value="1"/>
</dbReference>
<keyword evidence="1" id="KW-1133">Transmembrane helix</keyword>
<keyword evidence="1" id="KW-0812">Transmembrane</keyword>
<reference evidence="4 5" key="2">
    <citation type="submission" date="2019-08" db="EMBL/GenBank/DDBJ databases">
        <title>Jejuicoccus antrihumi gen. nov., sp. nov., a new member of the family Dermacoccaceae isolated from a cave.</title>
        <authorList>
            <person name="Schumann P."/>
            <person name="Kim I.S."/>
        </authorList>
    </citation>
    <scope>NUCLEOTIDE SEQUENCE [LARGE SCALE GENOMIC DNA]</scope>
    <source>
        <strain evidence="4 5">C5-26</strain>
    </source>
</reference>
<dbReference type="RefSeq" id="WP_146317523.1">
    <property type="nucleotide sequence ID" value="NZ_VCQV01000020.1"/>
</dbReference>
<feature type="transmembrane region" description="Helical" evidence="1">
    <location>
        <begin position="86"/>
        <end position="110"/>
    </location>
</feature>
<dbReference type="InterPro" id="IPR006674">
    <property type="entry name" value="HD_domain"/>
</dbReference>
<organism evidence="4 5">
    <name type="scientific">Leekyejoonella antrihumi</name>
    <dbReference type="NCBI Taxonomy" id="1660198"/>
    <lineage>
        <taxon>Bacteria</taxon>
        <taxon>Bacillati</taxon>
        <taxon>Actinomycetota</taxon>
        <taxon>Actinomycetes</taxon>
        <taxon>Micrococcales</taxon>
        <taxon>Dermacoccaceae</taxon>
        <taxon>Leekyejoonella</taxon>
    </lineage>
</organism>
<proteinExistence type="predicted"/>
<name>A0A563DYA5_9MICO</name>
<feature type="transmembrane region" description="Helical" evidence="1">
    <location>
        <begin position="161"/>
        <end position="186"/>
    </location>
</feature>
<evidence type="ECO:0000259" key="3">
    <source>
        <dbReference type="PROSITE" id="PS51832"/>
    </source>
</evidence>
<dbReference type="InterPro" id="IPR052020">
    <property type="entry name" value="Cyclic_di-GMP/3'3'-cGAMP_PDE"/>
</dbReference>
<dbReference type="NCBIfam" id="TIGR00277">
    <property type="entry name" value="HDIG"/>
    <property type="match status" value="1"/>
</dbReference>
<protein>
    <submittedName>
        <fullName evidence="4">HD domain-containing protein</fullName>
    </submittedName>
</protein>
<feature type="transmembrane region" description="Helical" evidence="1">
    <location>
        <begin position="122"/>
        <end position="141"/>
    </location>
</feature>
<dbReference type="Gene3D" id="1.10.3210.10">
    <property type="entry name" value="Hypothetical protein af1432"/>
    <property type="match status" value="1"/>
</dbReference>
<dbReference type="PANTHER" id="PTHR45228">
    <property type="entry name" value="CYCLIC DI-GMP PHOSPHODIESTERASE TM_0186-RELATED"/>
    <property type="match status" value="1"/>
</dbReference>
<evidence type="ECO:0000313" key="4">
    <source>
        <dbReference type="EMBL" id="TWP35258.1"/>
    </source>
</evidence>
<dbReference type="OrthoDB" id="9802066at2"/>
<feature type="transmembrane region" description="Helical" evidence="1">
    <location>
        <begin position="53"/>
        <end position="74"/>
    </location>
</feature>
<dbReference type="AlphaFoldDB" id="A0A563DYA5"/>
<dbReference type="SMART" id="SM00471">
    <property type="entry name" value="HDc"/>
    <property type="match status" value="1"/>
</dbReference>
<keyword evidence="1" id="KW-0472">Membrane</keyword>
<feature type="transmembrane region" description="Helical" evidence="1">
    <location>
        <begin position="26"/>
        <end position="46"/>
    </location>
</feature>
<evidence type="ECO:0000256" key="1">
    <source>
        <dbReference type="SAM" id="Phobius"/>
    </source>
</evidence>
<dbReference type="EMBL" id="VCQV01000020">
    <property type="protein sequence ID" value="TWP35258.1"/>
    <property type="molecule type" value="Genomic_DNA"/>
</dbReference>
<evidence type="ECO:0000259" key="2">
    <source>
        <dbReference type="PROSITE" id="PS51831"/>
    </source>
</evidence>
<dbReference type="InterPro" id="IPR003607">
    <property type="entry name" value="HD/PDEase_dom"/>
</dbReference>
<feature type="domain" description="HD" evidence="2">
    <location>
        <begin position="272"/>
        <end position="394"/>
    </location>
</feature>
<dbReference type="CDD" id="cd00077">
    <property type="entry name" value="HDc"/>
    <property type="match status" value="1"/>
</dbReference>